<protein>
    <submittedName>
        <fullName evidence="1">Uncharacterized protein</fullName>
    </submittedName>
</protein>
<dbReference type="EMBL" id="BARV01043811">
    <property type="protein sequence ID" value="GAI66404.1"/>
    <property type="molecule type" value="Genomic_DNA"/>
</dbReference>
<name>X1SF31_9ZZZZ</name>
<comment type="caution">
    <text evidence="1">The sequence shown here is derived from an EMBL/GenBank/DDBJ whole genome shotgun (WGS) entry which is preliminary data.</text>
</comment>
<sequence>ALAKEYMETNRLLRSHRKNEIRLSFALAKFNMKSRVDLRKPKFK</sequence>
<evidence type="ECO:0000313" key="1">
    <source>
        <dbReference type="EMBL" id="GAI66404.1"/>
    </source>
</evidence>
<reference evidence="1" key="1">
    <citation type="journal article" date="2014" name="Front. Microbiol.">
        <title>High frequency of phylogenetically diverse reductive dehalogenase-homologous genes in deep subseafloor sedimentary metagenomes.</title>
        <authorList>
            <person name="Kawai M."/>
            <person name="Futagami T."/>
            <person name="Toyoda A."/>
            <person name="Takaki Y."/>
            <person name="Nishi S."/>
            <person name="Hori S."/>
            <person name="Arai W."/>
            <person name="Tsubouchi T."/>
            <person name="Morono Y."/>
            <person name="Uchiyama I."/>
            <person name="Ito T."/>
            <person name="Fujiyama A."/>
            <person name="Inagaki F."/>
            <person name="Takami H."/>
        </authorList>
    </citation>
    <scope>NUCLEOTIDE SEQUENCE</scope>
    <source>
        <strain evidence="1">Expedition CK06-06</strain>
    </source>
</reference>
<proteinExistence type="predicted"/>
<dbReference type="AlphaFoldDB" id="X1SF31"/>
<accession>X1SF31</accession>
<gene>
    <name evidence="1" type="ORF">S06H3_65203</name>
</gene>
<organism evidence="1">
    <name type="scientific">marine sediment metagenome</name>
    <dbReference type="NCBI Taxonomy" id="412755"/>
    <lineage>
        <taxon>unclassified sequences</taxon>
        <taxon>metagenomes</taxon>
        <taxon>ecological metagenomes</taxon>
    </lineage>
</organism>
<feature type="non-terminal residue" evidence="1">
    <location>
        <position position="1"/>
    </location>
</feature>